<protein>
    <submittedName>
        <fullName evidence="2">Uncharacterized protein</fullName>
    </submittedName>
</protein>
<dbReference type="EMBL" id="BLAG01000005">
    <property type="protein sequence ID" value="GES29204.1"/>
    <property type="molecule type" value="Genomic_DNA"/>
</dbReference>
<organism evidence="2 3">
    <name type="scientific">Streptomyces angustmyceticus</name>
    <dbReference type="NCBI Taxonomy" id="285578"/>
    <lineage>
        <taxon>Bacteria</taxon>
        <taxon>Bacillati</taxon>
        <taxon>Actinomycetota</taxon>
        <taxon>Actinomycetes</taxon>
        <taxon>Kitasatosporales</taxon>
        <taxon>Streptomycetaceae</taxon>
        <taxon>Streptomyces</taxon>
    </lineage>
</organism>
<accession>A0A5J4L970</accession>
<dbReference type="AlphaFoldDB" id="A0A5J4L970"/>
<dbReference type="PANTHER" id="PTHR36124:SF1">
    <property type="entry name" value="ER-BOUND OXYGENASE MPAB_MPAB'_RUBBER OXYGENASE CATALYTIC DOMAIN-CONTAINING PROTEIN"/>
    <property type="match status" value="1"/>
</dbReference>
<keyword evidence="3" id="KW-1185">Reference proteome</keyword>
<evidence type="ECO:0000256" key="1">
    <source>
        <dbReference type="SAM" id="MobiDB-lite"/>
    </source>
</evidence>
<comment type="caution">
    <text evidence="2">The sequence shown here is derived from an EMBL/GenBank/DDBJ whole genome shotgun (WGS) entry which is preliminary data.</text>
</comment>
<evidence type="ECO:0000313" key="2">
    <source>
        <dbReference type="EMBL" id="GES29204.1"/>
    </source>
</evidence>
<proteinExistence type="predicted"/>
<evidence type="ECO:0000313" key="3">
    <source>
        <dbReference type="Proteomes" id="UP000325598"/>
    </source>
</evidence>
<feature type="region of interest" description="Disordered" evidence="1">
    <location>
        <begin position="62"/>
        <end position="87"/>
    </location>
</feature>
<dbReference type="PANTHER" id="PTHR36124">
    <property type="match status" value="1"/>
</dbReference>
<dbReference type="Proteomes" id="UP000325598">
    <property type="component" value="Unassembled WGS sequence"/>
</dbReference>
<dbReference type="GO" id="GO:0016491">
    <property type="term" value="F:oxidoreductase activity"/>
    <property type="evidence" value="ECO:0007669"/>
    <property type="project" value="InterPro"/>
</dbReference>
<gene>
    <name evidence="2" type="ORF">San01_16910</name>
</gene>
<name>A0A5J4L970_9ACTN</name>
<reference evidence="2 3" key="1">
    <citation type="submission" date="2019-10" db="EMBL/GenBank/DDBJ databases">
        <title>Whole genome shotgun sequence of Streptomyces angustmyceticus NBRC 3934.</title>
        <authorList>
            <person name="Hosoyama A."/>
            <person name="Ichikawa N."/>
            <person name="Kimura A."/>
            <person name="Kitahashi Y."/>
            <person name="Komaki H."/>
            <person name="Uohara A."/>
        </authorList>
    </citation>
    <scope>NUCLEOTIDE SEQUENCE [LARGE SCALE GENOMIC DNA]</scope>
    <source>
        <strain evidence="2 3">NBRC 3934</strain>
    </source>
</reference>
<dbReference type="InterPro" id="IPR046366">
    <property type="entry name" value="MPAB"/>
</dbReference>
<sequence>MRYGLCTFVVMPKRWLDAYGWRRLSAHEEQAVAVCYRTLGRRMGITGLPQTYEDFELRTRHLPHHRPHGKLPAAARRGHHAATEVRD</sequence>